<dbReference type="InterPro" id="IPR011990">
    <property type="entry name" value="TPR-like_helical_dom_sf"/>
</dbReference>
<feature type="compositionally biased region" description="Low complexity" evidence="1">
    <location>
        <begin position="875"/>
        <end position="904"/>
    </location>
</feature>
<protein>
    <submittedName>
        <fullName evidence="2">Tetratricopeptide repeat protein</fullName>
    </submittedName>
</protein>
<dbReference type="SUPFAM" id="SSF48452">
    <property type="entry name" value="TPR-like"/>
    <property type="match status" value="1"/>
</dbReference>
<keyword evidence="3" id="KW-1185">Reference proteome</keyword>
<dbReference type="Gene3D" id="3.40.50.300">
    <property type="entry name" value="P-loop containing nucleotide triphosphate hydrolases"/>
    <property type="match status" value="1"/>
</dbReference>
<evidence type="ECO:0000256" key="1">
    <source>
        <dbReference type="SAM" id="MobiDB-lite"/>
    </source>
</evidence>
<sequence length="914" mass="98967">MSSDHPTAPSGPQASGPRSVAAGSIEVAITGDSARVVMLPPEAVRWAREVSAPPGAANLPGSASGVFVGRDQELERLRGLLAREGEAAVTQASPRTQAIHGLGGIGKSSLALHYAHEYRREYTLVWWITAESTEQITTSLAALAVRLCPHWAAAVGVEERAAWAIVWLQWHPGWLLVFDNVEDPKDLRHYLGALPDGHHLATSRKATGWHTIAPTMTLGLLAPDAATDLLCTLALGRGQSPTPEQLRQAEELAAELGYLPLALEQVGAYLHQTGTDLGVYRQLLGRVVDRAADGTDPERTIARIWNHTLSAIGDRDPLAVRLLHTMAWLAPDDIPRTLLAPWAPDPIALGDALGVLHAYNMIAFTADRQGITVHRLVQTVLRTRTAADSDTAAPGRQEAEQALRQAVFDEDDAATEQATLWERLLPHIFALAESTPLNSPASIQATVVYRAAAQYLYRQGREADSIPLRSAVLARDERLLGDTHPDTLISRNNLALAHKAAGDLDRAIPLFESTLTQRERTLGDTHPQTLTSRNNLALAYEAAGDLKRAIPLLESNLTQREQVDGDSHPQTLTSRNNLALAYEAAGDVQRAIPLLESNLTRSARVLGDTHPDTLISRNSLALAYEKAGDLKRAIPLYESTLAQRERVHGDTHPSTLISRNNLALAYQEAGDLKRAITLFESTLTQRERILGDTHPQTLTSRSNLALAYKDAGNLDGALPLFEATLTQRERVLGHTHPQTLISRVCLAGAYKGAGDLKRAIPLYESTLAQSERVHGDTHPFTMTTRNNLAGAYRAAGDLKRAIALFEVTLAQRQQVLGETHPSTMRSRGNLAVVYEAAGDLERAIPLYESTLAQRERVLGDTHPDTVRARTHLAGARRAAQAVQQPSTATPAPPGTGADGAPAQQCSPETPERPL</sequence>
<reference evidence="2 3" key="1">
    <citation type="submission" date="2020-02" db="EMBL/GenBank/DDBJ databases">
        <title>Whole-genome analyses of novel actinobacteria.</title>
        <authorList>
            <person name="Sahin N."/>
            <person name="Gencbay T."/>
        </authorList>
    </citation>
    <scope>NUCLEOTIDE SEQUENCE [LARGE SCALE GENOMIC DNA]</scope>
    <source>
        <strain evidence="2 3">HC44</strain>
    </source>
</reference>
<dbReference type="PANTHER" id="PTHR46082:SF6">
    <property type="entry name" value="AAA+ ATPASE DOMAIN-CONTAINING PROTEIN-RELATED"/>
    <property type="match status" value="1"/>
</dbReference>
<dbReference type="Pfam" id="PF13374">
    <property type="entry name" value="TPR_10"/>
    <property type="match status" value="2"/>
</dbReference>
<dbReference type="InterPro" id="IPR019734">
    <property type="entry name" value="TPR_rpt"/>
</dbReference>
<dbReference type="Proteomes" id="UP000472335">
    <property type="component" value="Unassembled WGS sequence"/>
</dbReference>
<dbReference type="InterPro" id="IPR027417">
    <property type="entry name" value="P-loop_NTPase"/>
</dbReference>
<dbReference type="SMART" id="SM00028">
    <property type="entry name" value="TPR"/>
    <property type="match status" value="9"/>
</dbReference>
<feature type="region of interest" description="Disordered" evidence="1">
    <location>
        <begin position="1"/>
        <end position="20"/>
    </location>
</feature>
<evidence type="ECO:0000313" key="2">
    <source>
        <dbReference type="EMBL" id="NGO15320.1"/>
    </source>
</evidence>
<gene>
    <name evidence="2" type="ORF">G5C60_49010</name>
</gene>
<evidence type="ECO:0000313" key="3">
    <source>
        <dbReference type="Proteomes" id="UP000472335"/>
    </source>
</evidence>
<comment type="caution">
    <text evidence="2">The sequence shown here is derived from an EMBL/GenBank/DDBJ whole genome shotgun (WGS) entry which is preliminary data.</text>
</comment>
<organism evidence="2 3">
    <name type="scientific">Streptomyces scabichelini</name>
    <dbReference type="NCBI Taxonomy" id="2711217"/>
    <lineage>
        <taxon>Bacteria</taxon>
        <taxon>Bacillati</taxon>
        <taxon>Actinomycetota</taxon>
        <taxon>Actinomycetes</taxon>
        <taxon>Kitasatosporales</taxon>
        <taxon>Streptomycetaceae</taxon>
        <taxon>Streptomyces</taxon>
    </lineage>
</organism>
<dbReference type="InterPro" id="IPR053137">
    <property type="entry name" value="NLR-like"/>
</dbReference>
<dbReference type="RefSeq" id="WP_165270519.1">
    <property type="nucleotide sequence ID" value="NZ_JAAKZY010000359.1"/>
</dbReference>
<dbReference type="Gene3D" id="1.25.40.10">
    <property type="entry name" value="Tetratricopeptide repeat domain"/>
    <property type="match status" value="3"/>
</dbReference>
<dbReference type="Pfam" id="PF13424">
    <property type="entry name" value="TPR_12"/>
    <property type="match status" value="4"/>
</dbReference>
<dbReference type="PANTHER" id="PTHR46082">
    <property type="entry name" value="ATP/GTP-BINDING PROTEIN-RELATED"/>
    <property type="match status" value="1"/>
</dbReference>
<dbReference type="AlphaFoldDB" id="A0A6G4VNE7"/>
<feature type="region of interest" description="Disordered" evidence="1">
    <location>
        <begin position="875"/>
        <end position="914"/>
    </location>
</feature>
<proteinExistence type="predicted"/>
<dbReference type="EMBL" id="JAAKZY010000359">
    <property type="protein sequence ID" value="NGO15320.1"/>
    <property type="molecule type" value="Genomic_DNA"/>
</dbReference>
<accession>A0A6G4VNE7</accession>
<name>A0A6G4VNE7_9ACTN</name>
<dbReference type="SUPFAM" id="SSF52540">
    <property type="entry name" value="P-loop containing nucleoside triphosphate hydrolases"/>
    <property type="match status" value="1"/>
</dbReference>
<dbReference type="GO" id="GO:0043531">
    <property type="term" value="F:ADP binding"/>
    <property type="evidence" value="ECO:0007669"/>
    <property type="project" value="InterPro"/>
</dbReference>
<feature type="compositionally biased region" description="Polar residues" evidence="1">
    <location>
        <begin position="1"/>
        <end position="13"/>
    </location>
</feature>